<dbReference type="Proteomes" id="UP001142810">
    <property type="component" value="Unassembled WGS sequence"/>
</dbReference>
<evidence type="ECO:0000256" key="8">
    <source>
        <dbReference type="HAMAP-Rule" id="MF_00578"/>
    </source>
</evidence>
<evidence type="ECO:0000256" key="6">
    <source>
        <dbReference type="ARBA" id="ARBA00022840"/>
    </source>
</evidence>
<dbReference type="PANTHER" id="PTHR38761">
    <property type="entry name" value="GLUTAMATE--CYSTEINE LIGASE"/>
    <property type="match status" value="1"/>
</dbReference>
<evidence type="ECO:0000256" key="3">
    <source>
        <dbReference type="ARBA" id="ARBA00022598"/>
    </source>
</evidence>
<evidence type="ECO:0000259" key="10">
    <source>
        <dbReference type="Pfam" id="PF04262"/>
    </source>
</evidence>
<dbReference type="HAMAP" id="MF_00578">
    <property type="entry name" value="Glu_cys_ligase"/>
    <property type="match status" value="1"/>
</dbReference>
<accession>A0ABT3P4M3</accession>
<dbReference type="EMBL" id="JAPFRD010000005">
    <property type="protein sequence ID" value="MCW8107712.1"/>
    <property type="molecule type" value="Genomic_DNA"/>
</dbReference>
<comment type="pathway">
    <text evidence="1 8 9">Sulfur metabolism; glutathione biosynthesis; glutathione from L-cysteine and L-glutamate: step 1/2.</text>
</comment>
<sequence length="532" mass="60174">MTSTFLTFDARVSAVGKSDFLNSLRNIRRGVEREALRINPNGRLALTPHPSALGSALTHERITTDFSESLLEFITPPESQRKKTIEQLRDLHKFTLNNMGDEWLWPMSMPCFVEDHNEIPLAWYGDSNVGKMKRVYRLGLKNRYGSMMQAIAGVHFNFSLPDEFWQKWATLHGKAHSTEQVSADYFAMIRNYRRFCWLIPYLFGASPALCSSFLTGKSPELPFEKLGKGTVYLPYATSLRMSDLGYTNADQSSLQICYNHLDNYVTLLRKAMETESSRFKQFPAGEGGNWQQLSHNILQIENELYSPVRPKQPTRSMEKPSDALARRGVSYIEVRALDVNPFSEVGIAQSQMDFLDVFMLTCLLIPSGKLSPDELQLTNDNIATTVLYGRKPNIELVRPGQTVTLKNWALELVEYFAEAAKVLDAAYATSDYSASVQLEKDKIIDPELTLSGKLMANMLSENRDNGAVGLELAEQYSTKLRENAYLHDDETVFKQMASDSARAQNEVEAKDTKSFDTFISDYFSEPPAKKNA</sequence>
<comment type="similarity">
    <text evidence="2 8">Belongs to the glutamate--cysteine ligase type 1 family. Type 1 subfamily.</text>
</comment>
<dbReference type="PANTHER" id="PTHR38761:SF1">
    <property type="entry name" value="GLUTAMATE--CYSTEINE LIGASE"/>
    <property type="match status" value="1"/>
</dbReference>
<dbReference type="EC" id="6.3.2.2" evidence="8"/>
<dbReference type="Pfam" id="PF04262">
    <property type="entry name" value="Glu_cys_ligase"/>
    <property type="match status" value="1"/>
</dbReference>
<dbReference type="RefSeq" id="WP_265616411.1">
    <property type="nucleotide sequence ID" value="NZ_JAPFRD010000005.1"/>
</dbReference>
<proteinExistence type="inferred from homology"/>
<evidence type="ECO:0000256" key="2">
    <source>
        <dbReference type="ARBA" id="ARBA00008772"/>
    </source>
</evidence>
<dbReference type="GO" id="GO:0004357">
    <property type="term" value="F:glutamate-cysteine ligase activity"/>
    <property type="evidence" value="ECO:0007669"/>
    <property type="project" value="UniProtKB-EC"/>
</dbReference>
<name>A0ABT3P4M3_9ALTE</name>
<evidence type="ECO:0000256" key="4">
    <source>
        <dbReference type="ARBA" id="ARBA00022684"/>
    </source>
</evidence>
<feature type="domain" description="Glutamate--cysteine ligase" evidence="10">
    <location>
        <begin position="17"/>
        <end position="383"/>
    </location>
</feature>
<keyword evidence="3 8" id="KW-0436">Ligase</keyword>
<gene>
    <name evidence="8 11" type="primary">gshA</name>
    <name evidence="11" type="ORF">OPS25_04240</name>
</gene>
<keyword evidence="5 8" id="KW-0547">Nucleotide-binding</keyword>
<protein>
    <recommendedName>
        <fullName evidence="8">Glutamate--cysteine ligase</fullName>
        <ecNumber evidence="8">6.3.2.2</ecNumber>
    </recommendedName>
    <alternativeName>
        <fullName evidence="8">Gamma-ECS</fullName>
        <shortName evidence="8">GCS</shortName>
    </alternativeName>
    <alternativeName>
        <fullName evidence="8">Gamma-glutamylcysteine synthetase</fullName>
    </alternativeName>
</protein>
<keyword evidence="6 8" id="KW-0067">ATP-binding</keyword>
<dbReference type="NCBIfam" id="TIGR01434">
    <property type="entry name" value="glu_cys_ligase"/>
    <property type="match status" value="1"/>
</dbReference>
<evidence type="ECO:0000313" key="12">
    <source>
        <dbReference type="Proteomes" id="UP001142810"/>
    </source>
</evidence>
<keyword evidence="12" id="KW-1185">Reference proteome</keyword>
<keyword evidence="4 8" id="KW-0317">Glutathione biosynthesis</keyword>
<comment type="caution">
    <text evidence="11">The sequence shown here is derived from an EMBL/GenBank/DDBJ whole genome shotgun (WGS) entry which is preliminary data.</text>
</comment>
<evidence type="ECO:0000256" key="5">
    <source>
        <dbReference type="ARBA" id="ARBA00022741"/>
    </source>
</evidence>
<evidence type="ECO:0000256" key="7">
    <source>
        <dbReference type="ARBA" id="ARBA00048819"/>
    </source>
</evidence>
<dbReference type="Gene3D" id="3.30.590.20">
    <property type="match status" value="1"/>
</dbReference>
<comment type="catalytic activity">
    <reaction evidence="7 8 9">
        <text>L-cysteine + L-glutamate + ATP = gamma-L-glutamyl-L-cysteine + ADP + phosphate + H(+)</text>
        <dbReference type="Rhea" id="RHEA:13285"/>
        <dbReference type="ChEBI" id="CHEBI:15378"/>
        <dbReference type="ChEBI" id="CHEBI:29985"/>
        <dbReference type="ChEBI" id="CHEBI:30616"/>
        <dbReference type="ChEBI" id="CHEBI:35235"/>
        <dbReference type="ChEBI" id="CHEBI:43474"/>
        <dbReference type="ChEBI" id="CHEBI:58173"/>
        <dbReference type="ChEBI" id="CHEBI:456216"/>
        <dbReference type="EC" id="6.3.2.2"/>
    </reaction>
</comment>
<evidence type="ECO:0000313" key="11">
    <source>
        <dbReference type="EMBL" id="MCW8107712.1"/>
    </source>
</evidence>
<organism evidence="11 12">
    <name type="scientific">Alteromonas aquimaris</name>
    <dbReference type="NCBI Taxonomy" id="2998417"/>
    <lineage>
        <taxon>Bacteria</taxon>
        <taxon>Pseudomonadati</taxon>
        <taxon>Pseudomonadota</taxon>
        <taxon>Gammaproteobacteria</taxon>
        <taxon>Alteromonadales</taxon>
        <taxon>Alteromonadaceae</taxon>
        <taxon>Alteromonas/Salinimonas group</taxon>
        <taxon>Alteromonas</taxon>
    </lineage>
</organism>
<evidence type="ECO:0000256" key="9">
    <source>
        <dbReference type="RuleBase" id="RU004391"/>
    </source>
</evidence>
<dbReference type="InterPro" id="IPR014746">
    <property type="entry name" value="Gln_synth/guanido_kin_cat_dom"/>
</dbReference>
<evidence type="ECO:0000256" key="1">
    <source>
        <dbReference type="ARBA" id="ARBA00005006"/>
    </source>
</evidence>
<dbReference type="InterPro" id="IPR006334">
    <property type="entry name" value="Glut_cys_ligase"/>
</dbReference>
<dbReference type="SUPFAM" id="SSF55931">
    <property type="entry name" value="Glutamine synthetase/guanido kinase"/>
    <property type="match status" value="1"/>
</dbReference>
<reference evidence="11" key="1">
    <citation type="submission" date="2022-11" db="EMBL/GenBank/DDBJ databases">
        <title>Alteromonas sp. nov., isolated from sea water of the Qingdao.</title>
        <authorList>
            <person name="Wang Q."/>
        </authorList>
    </citation>
    <scope>NUCLEOTIDE SEQUENCE</scope>
    <source>
        <strain evidence="11">ASW11-7</strain>
    </source>
</reference>
<dbReference type="InterPro" id="IPR007370">
    <property type="entry name" value="Glu_cys_ligase"/>
</dbReference>